<evidence type="ECO:0000256" key="5">
    <source>
        <dbReference type="ARBA" id="ARBA00022692"/>
    </source>
</evidence>
<sequence length="472" mass="50429">MRAALALVVLGGFFVLAVVLFAGLGGLAFTLFQRDDVEGGLVLSALALVLGGPPLVAMAIAAWTSPKPSGIALTRATHPELWRHTDELARIAGTRGPDDIRLVSEPNAGVWERHGTRYLELGLPFVAGMSIGELRSVLAHELGHYGGGHTRVSAFTFRAKVALGLGAGRFDATGVLYAWARLYALVAASESRKHEQFADEVSVAAAGREATTRSLLRTGPLGEAWNDYLRWYVSLAVLAGRTPPLLEGFRAYLDHPRRVHQLREIEPLLAAQEPSSVFDSHPPIRERVATIARLFPALGVAEAVDERSAWALLDGTPPEAVAALVDVQGPPITWEQLAGLTGPLLVRRQADGLRHAGRVSKIGDTLGAVLTALEHGRLHDLTGRPVDGSLTSEAVHDAAVDAVTELLGCMVADQLVTANRATLELNWGGLFVLRMPDGAAVHPEDLVAPAVRDANRVPEVRFRLQALGVDTL</sequence>
<feature type="domain" description="Peptidase M48" evidence="13">
    <location>
        <begin position="129"/>
        <end position="292"/>
    </location>
</feature>
<evidence type="ECO:0000256" key="3">
    <source>
        <dbReference type="ARBA" id="ARBA00022475"/>
    </source>
</evidence>
<evidence type="ECO:0000259" key="13">
    <source>
        <dbReference type="Pfam" id="PF01435"/>
    </source>
</evidence>
<evidence type="ECO:0000256" key="2">
    <source>
        <dbReference type="ARBA" id="ARBA00004651"/>
    </source>
</evidence>
<evidence type="ECO:0000256" key="9">
    <source>
        <dbReference type="ARBA" id="ARBA00022989"/>
    </source>
</evidence>
<dbReference type="GO" id="GO:0008233">
    <property type="term" value="F:peptidase activity"/>
    <property type="evidence" value="ECO:0007669"/>
    <property type="project" value="UniProtKB-KW"/>
</dbReference>
<organism evidence="14 15">
    <name type="scientific">Lentzea cavernae</name>
    <dbReference type="NCBI Taxonomy" id="2020703"/>
    <lineage>
        <taxon>Bacteria</taxon>
        <taxon>Bacillati</taxon>
        <taxon>Actinomycetota</taxon>
        <taxon>Actinomycetes</taxon>
        <taxon>Pseudonocardiales</taxon>
        <taxon>Pseudonocardiaceae</taxon>
        <taxon>Lentzea</taxon>
    </lineage>
</organism>
<proteinExistence type="predicted"/>
<evidence type="ECO:0000256" key="11">
    <source>
        <dbReference type="ARBA" id="ARBA00023136"/>
    </source>
</evidence>
<dbReference type="CDD" id="cd07328">
    <property type="entry name" value="M48_Ste24p_like"/>
    <property type="match status" value="1"/>
</dbReference>
<keyword evidence="10" id="KW-0482">Metalloprotease</keyword>
<dbReference type="RefSeq" id="WP_191303802.1">
    <property type="nucleotide sequence ID" value="NZ_BNAR01000014.1"/>
</dbReference>
<reference evidence="15" key="1">
    <citation type="journal article" date="2019" name="Int. J. Syst. Evol. Microbiol.">
        <title>The Global Catalogue of Microorganisms (GCM) 10K type strain sequencing project: providing services to taxonomists for standard genome sequencing and annotation.</title>
        <authorList>
            <consortium name="The Broad Institute Genomics Platform"/>
            <consortium name="The Broad Institute Genome Sequencing Center for Infectious Disease"/>
            <person name="Wu L."/>
            <person name="Ma J."/>
        </authorList>
    </citation>
    <scope>NUCLEOTIDE SEQUENCE [LARGE SCALE GENOMIC DNA]</scope>
    <source>
        <strain evidence="15">CGMCC 4.7367</strain>
    </source>
</reference>
<evidence type="ECO:0000256" key="8">
    <source>
        <dbReference type="ARBA" id="ARBA00022833"/>
    </source>
</evidence>
<keyword evidence="3" id="KW-1003">Cell membrane</keyword>
<evidence type="ECO:0000256" key="12">
    <source>
        <dbReference type="SAM" id="Phobius"/>
    </source>
</evidence>
<dbReference type="Proteomes" id="UP000605568">
    <property type="component" value="Unassembled WGS sequence"/>
</dbReference>
<keyword evidence="15" id="KW-1185">Reference proteome</keyword>
<dbReference type="Gene3D" id="3.30.2010.10">
    <property type="entry name" value="Metalloproteases ('zincins'), catalytic domain"/>
    <property type="match status" value="1"/>
</dbReference>
<comment type="caution">
    <text evidence="14">The sequence shown here is derived from an EMBL/GenBank/DDBJ whole genome shotgun (WGS) entry which is preliminary data.</text>
</comment>
<keyword evidence="11 12" id="KW-0472">Membrane</keyword>
<dbReference type="InterPro" id="IPR001915">
    <property type="entry name" value="Peptidase_M48"/>
</dbReference>
<dbReference type="GO" id="GO:0006508">
    <property type="term" value="P:proteolysis"/>
    <property type="evidence" value="ECO:0007669"/>
    <property type="project" value="UniProtKB-KW"/>
</dbReference>
<dbReference type="PANTHER" id="PTHR43221">
    <property type="entry name" value="PROTEASE HTPX"/>
    <property type="match status" value="1"/>
</dbReference>
<evidence type="ECO:0000256" key="7">
    <source>
        <dbReference type="ARBA" id="ARBA00022801"/>
    </source>
</evidence>
<evidence type="ECO:0000313" key="15">
    <source>
        <dbReference type="Proteomes" id="UP000605568"/>
    </source>
</evidence>
<protein>
    <submittedName>
        <fullName evidence="14">Zn-dependent protease</fullName>
    </submittedName>
</protein>
<dbReference type="Pfam" id="PF01435">
    <property type="entry name" value="Peptidase_M48"/>
    <property type="match status" value="1"/>
</dbReference>
<feature type="transmembrane region" description="Helical" evidence="12">
    <location>
        <begin position="41"/>
        <end position="63"/>
    </location>
</feature>
<name>A0ABQ3MSC6_9PSEU</name>
<keyword evidence="4 14" id="KW-0645">Protease</keyword>
<comment type="cofactor">
    <cofactor evidence="1">
        <name>Zn(2+)</name>
        <dbReference type="ChEBI" id="CHEBI:29105"/>
    </cofactor>
</comment>
<keyword evidence="6" id="KW-0479">Metal-binding</keyword>
<feature type="transmembrane region" description="Helical" evidence="12">
    <location>
        <begin position="6"/>
        <end position="29"/>
    </location>
</feature>
<evidence type="ECO:0000256" key="4">
    <source>
        <dbReference type="ARBA" id="ARBA00022670"/>
    </source>
</evidence>
<evidence type="ECO:0000256" key="10">
    <source>
        <dbReference type="ARBA" id="ARBA00023049"/>
    </source>
</evidence>
<comment type="subcellular location">
    <subcellularLocation>
        <location evidence="2">Cell membrane</location>
        <topology evidence="2">Multi-pass membrane protein</topology>
    </subcellularLocation>
</comment>
<keyword evidence="5 12" id="KW-0812">Transmembrane</keyword>
<evidence type="ECO:0000256" key="1">
    <source>
        <dbReference type="ARBA" id="ARBA00001947"/>
    </source>
</evidence>
<keyword evidence="7" id="KW-0378">Hydrolase</keyword>
<accession>A0ABQ3MSC6</accession>
<evidence type="ECO:0000256" key="6">
    <source>
        <dbReference type="ARBA" id="ARBA00022723"/>
    </source>
</evidence>
<dbReference type="PANTHER" id="PTHR43221:SF1">
    <property type="entry name" value="PROTEASE HTPX"/>
    <property type="match status" value="1"/>
</dbReference>
<dbReference type="EMBL" id="BNAR01000014">
    <property type="protein sequence ID" value="GHH55426.1"/>
    <property type="molecule type" value="Genomic_DNA"/>
</dbReference>
<evidence type="ECO:0000313" key="14">
    <source>
        <dbReference type="EMBL" id="GHH55426.1"/>
    </source>
</evidence>
<gene>
    <name evidence="14" type="ORF">GCM10017774_72000</name>
</gene>
<keyword evidence="8" id="KW-0862">Zinc</keyword>
<dbReference type="InterPro" id="IPR050083">
    <property type="entry name" value="HtpX_protease"/>
</dbReference>
<keyword evidence="9 12" id="KW-1133">Transmembrane helix</keyword>